<evidence type="ECO:0000256" key="2">
    <source>
        <dbReference type="ARBA" id="ARBA00022741"/>
    </source>
</evidence>
<name>A0A9Q1H5S5_HOLLE</name>
<dbReference type="SUPFAM" id="SSF52540">
    <property type="entry name" value="P-loop containing nucleoside triphosphate hydrolases"/>
    <property type="match status" value="1"/>
</dbReference>
<accession>A0A9Q1H5S5</accession>
<comment type="similarity">
    <text evidence="1">Belongs to the small GTPase superfamily. Rab family.</text>
</comment>
<comment type="caution">
    <text evidence="3">The sequence shown here is derived from an EMBL/GenBank/DDBJ whole genome shotgun (WGS) entry which is preliminary data.</text>
</comment>
<dbReference type="PRINTS" id="PR00449">
    <property type="entry name" value="RASTRNSFRMNG"/>
</dbReference>
<dbReference type="SMART" id="SM00175">
    <property type="entry name" value="RAB"/>
    <property type="match status" value="1"/>
</dbReference>
<keyword evidence="4" id="KW-1185">Reference proteome</keyword>
<dbReference type="Pfam" id="PF00071">
    <property type="entry name" value="Ras"/>
    <property type="match status" value="1"/>
</dbReference>
<dbReference type="PROSITE" id="PS51421">
    <property type="entry name" value="RAS"/>
    <property type="match status" value="1"/>
</dbReference>
<dbReference type="PROSITE" id="PS51417">
    <property type="entry name" value="ARF"/>
    <property type="match status" value="1"/>
</dbReference>
<sequence>MKALEAKVVVLGTQGVGKTSIVVRYVGKIFSKKVSPTIGSSFFTFKMTVDNYRVKLQLWDTAGQERFRSMAPMYYRKANAAFIVYDITSYESFDSVKSWVEELKKNVDAPLVICVLGNKCDLAEQRQVPLDEGVQFAASIGALFFETSALKNEGIEEAFLRLSLALISLSQSAPNCGLLVKDYDSSRRKSADIVTVPPSLKVLQDKIAEEDEEEFEEREPAKNGGCC</sequence>
<evidence type="ECO:0000313" key="3">
    <source>
        <dbReference type="EMBL" id="KAJ8036537.1"/>
    </source>
</evidence>
<dbReference type="PROSITE" id="PS51419">
    <property type="entry name" value="RAB"/>
    <property type="match status" value="1"/>
</dbReference>
<proteinExistence type="inferred from homology"/>
<organism evidence="3 4">
    <name type="scientific">Holothuria leucospilota</name>
    <name type="common">Black long sea cucumber</name>
    <name type="synonym">Mertensiothuria leucospilota</name>
    <dbReference type="NCBI Taxonomy" id="206669"/>
    <lineage>
        <taxon>Eukaryota</taxon>
        <taxon>Metazoa</taxon>
        <taxon>Echinodermata</taxon>
        <taxon>Eleutherozoa</taxon>
        <taxon>Echinozoa</taxon>
        <taxon>Holothuroidea</taxon>
        <taxon>Aspidochirotacea</taxon>
        <taxon>Aspidochirotida</taxon>
        <taxon>Holothuriidae</taxon>
        <taxon>Holothuria</taxon>
    </lineage>
</organism>
<dbReference type="InterPro" id="IPR001806">
    <property type="entry name" value="Small_GTPase"/>
</dbReference>
<dbReference type="SMART" id="SM00173">
    <property type="entry name" value="RAS"/>
    <property type="match status" value="1"/>
</dbReference>
<evidence type="ECO:0000256" key="1">
    <source>
        <dbReference type="ARBA" id="ARBA00006270"/>
    </source>
</evidence>
<dbReference type="OrthoDB" id="63533at2759"/>
<gene>
    <name evidence="3" type="ORF">HOLleu_20544</name>
</gene>
<dbReference type="InterPro" id="IPR027417">
    <property type="entry name" value="P-loop_NTPase"/>
</dbReference>
<dbReference type="AlphaFoldDB" id="A0A9Q1H5S5"/>
<dbReference type="SMART" id="SM00174">
    <property type="entry name" value="RHO"/>
    <property type="match status" value="1"/>
</dbReference>
<dbReference type="GO" id="GO:0003924">
    <property type="term" value="F:GTPase activity"/>
    <property type="evidence" value="ECO:0007669"/>
    <property type="project" value="InterPro"/>
</dbReference>
<dbReference type="CDD" id="cd00154">
    <property type="entry name" value="Rab"/>
    <property type="match status" value="1"/>
</dbReference>
<reference evidence="3" key="1">
    <citation type="submission" date="2021-10" db="EMBL/GenBank/DDBJ databases">
        <title>Tropical sea cucumber genome reveals ecological adaptation and Cuvierian tubules defense mechanism.</title>
        <authorList>
            <person name="Chen T."/>
        </authorList>
    </citation>
    <scope>NUCLEOTIDE SEQUENCE</scope>
    <source>
        <strain evidence="3">Nanhai2018</strain>
        <tissue evidence="3">Muscle</tissue>
    </source>
</reference>
<dbReference type="Proteomes" id="UP001152320">
    <property type="component" value="Chromosome 9"/>
</dbReference>
<dbReference type="InterPro" id="IPR005225">
    <property type="entry name" value="Small_GTP-bd"/>
</dbReference>
<dbReference type="GO" id="GO:0005525">
    <property type="term" value="F:GTP binding"/>
    <property type="evidence" value="ECO:0007669"/>
    <property type="project" value="InterPro"/>
</dbReference>
<protein>
    <submittedName>
        <fullName evidence="3">Ras-related protein Rab-31</fullName>
    </submittedName>
</protein>
<dbReference type="NCBIfam" id="TIGR00231">
    <property type="entry name" value="small_GTP"/>
    <property type="match status" value="1"/>
</dbReference>
<dbReference type="Gene3D" id="3.40.50.300">
    <property type="entry name" value="P-loop containing nucleotide triphosphate hydrolases"/>
    <property type="match status" value="1"/>
</dbReference>
<dbReference type="FunFam" id="3.40.50.300:FF:000808">
    <property type="entry name" value="Small GTP-binding protein, putative"/>
    <property type="match status" value="1"/>
</dbReference>
<dbReference type="PROSITE" id="PS51420">
    <property type="entry name" value="RHO"/>
    <property type="match status" value="1"/>
</dbReference>
<dbReference type="PANTHER" id="PTHR47978">
    <property type="match status" value="1"/>
</dbReference>
<dbReference type="EMBL" id="JAIZAY010000009">
    <property type="protein sequence ID" value="KAJ8036537.1"/>
    <property type="molecule type" value="Genomic_DNA"/>
</dbReference>
<dbReference type="SMART" id="SM00176">
    <property type="entry name" value="RAN"/>
    <property type="match status" value="1"/>
</dbReference>
<keyword evidence="2" id="KW-0547">Nucleotide-binding</keyword>
<evidence type="ECO:0000313" key="4">
    <source>
        <dbReference type="Proteomes" id="UP001152320"/>
    </source>
</evidence>